<dbReference type="PANTHER" id="PTHR46043:SF2">
    <property type="entry name" value="ARM REPEAT SUPERFAMILY PROTEIN"/>
    <property type="match status" value="1"/>
</dbReference>
<dbReference type="InterPro" id="IPR054296">
    <property type="entry name" value="DUF7032"/>
</dbReference>
<accession>A0A7I8LC42</accession>
<gene>
    <name evidence="3" type="ORF">SI8410_14018275</name>
</gene>
<protein>
    <recommendedName>
        <fullName evidence="2">DUF7032 domain-containing protein</fullName>
    </recommendedName>
</protein>
<proteinExistence type="predicted"/>
<feature type="repeat" description="ARM" evidence="1">
    <location>
        <begin position="346"/>
        <end position="389"/>
    </location>
</feature>
<dbReference type="EMBL" id="LR746277">
    <property type="protein sequence ID" value="CAA7407597.1"/>
    <property type="molecule type" value="Genomic_DNA"/>
</dbReference>
<name>A0A7I8LC42_SPIIN</name>
<feature type="domain" description="DUF7032" evidence="2">
    <location>
        <begin position="56"/>
        <end position="160"/>
    </location>
</feature>
<dbReference type="SMART" id="SM00185">
    <property type="entry name" value="ARM"/>
    <property type="match status" value="4"/>
</dbReference>
<dbReference type="InterPro" id="IPR016024">
    <property type="entry name" value="ARM-type_fold"/>
</dbReference>
<evidence type="ECO:0000313" key="4">
    <source>
        <dbReference type="Proteomes" id="UP000663760"/>
    </source>
</evidence>
<sequence>MTTTATTPAVAAAAAAATATATTAATGSSTAVADGGTGEGELSAEEALDLILQTILPCLLLGSLTVVVFPGRWRTLREKLERLRCSLSDAARCSGWSRHPLLLDLLPPLLAILRSLCSLSDRCHDPSLPGGKLLLQSDLDIGASSLSLRLHDLDLLLRSGLLQRGDHLHRHHHHRSSSEAADPSTGAGDNAIVLLQPGASASKEDLSLYVRDLFIRLQIGGVEFKRKALDSLLNLFATGGGGGGEGDGVATRIAALVAREGDVAFLIHLMEASCEQHAAREQAAAAVCFLATGSEISRKAVFEEGGLGPLLRLLETGSAPLKEKAAAAVEAITTDATNAWAVPAYGGVPVLIEACRQSRSHGIRSGAAGSLRNLAALVVDARAAMAEEGAVPVLLELLSPSPGGGGVADDSARMKAVQCLGILATTGGDGSTEVEKVRSCIIQEGGLHKLLQLFREMAAASSELAEHVLRGILALSASPSAMKILSSSSAFFLQLTETIKHGNPAMQQIAATLLSELPLGEETKRSMTGVMAALLKLMESPKPANSQEVAARALVSLLAVRSSRKELSKDEKSMTKLVGLLDPANDWVRKELPVAVICMVAGGGAGCRRRVAAWGACQHLQRLAEAEVPGARKALQRMTGGRIKNIFSSIAWRE</sequence>
<dbReference type="AlphaFoldDB" id="A0A7I8LC42"/>
<reference evidence="3" key="1">
    <citation type="submission" date="2020-02" db="EMBL/GenBank/DDBJ databases">
        <authorList>
            <person name="Scholz U."/>
            <person name="Mascher M."/>
            <person name="Fiebig A."/>
        </authorList>
    </citation>
    <scope>NUCLEOTIDE SEQUENCE</scope>
</reference>
<dbReference type="Proteomes" id="UP000663760">
    <property type="component" value="Chromosome 14"/>
</dbReference>
<evidence type="ECO:0000313" key="3">
    <source>
        <dbReference type="EMBL" id="CAA7407597.1"/>
    </source>
</evidence>
<dbReference type="SUPFAM" id="SSF48371">
    <property type="entry name" value="ARM repeat"/>
    <property type="match status" value="1"/>
</dbReference>
<dbReference type="Gene3D" id="1.25.10.10">
    <property type="entry name" value="Leucine-rich Repeat Variant"/>
    <property type="match status" value="2"/>
</dbReference>
<dbReference type="PANTHER" id="PTHR46043">
    <property type="entry name" value="ARM REPEAT SUPERFAMILY PROTEIN"/>
    <property type="match status" value="1"/>
</dbReference>
<dbReference type="Pfam" id="PF23005">
    <property type="entry name" value="DUF7032"/>
    <property type="match status" value="1"/>
</dbReference>
<evidence type="ECO:0000259" key="2">
    <source>
        <dbReference type="Pfam" id="PF23005"/>
    </source>
</evidence>
<dbReference type="InterPro" id="IPR000225">
    <property type="entry name" value="Armadillo"/>
</dbReference>
<dbReference type="InterPro" id="IPR011989">
    <property type="entry name" value="ARM-like"/>
</dbReference>
<dbReference type="OrthoDB" id="7537227at2759"/>
<organism evidence="3 4">
    <name type="scientific">Spirodela intermedia</name>
    <name type="common">Intermediate duckweed</name>
    <dbReference type="NCBI Taxonomy" id="51605"/>
    <lineage>
        <taxon>Eukaryota</taxon>
        <taxon>Viridiplantae</taxon>
        <taxon>Streptophyta</taxon>
        <taxon>Embryophyta</taxon>
        <taxon>Tracheophyta</taxon>
        <taxon>Spermatophyta</taxon>
        <taxon>Magnoliopsida</taxon>
        <taxon>Liliopsida</taxon>
        <taxon>Araceae</taxon>
        <taxon>Lemnoideae</taxon>
        <taxon>Spirodela</taxon>
    </lineage>
</organism>
<evidence type="ECO:0000256" key="1">
    <source>
        <dbReference type="PROSITE-ProRule" id="PRU00259"/>
    </source>
</evidence>
<dbReference type="PROSITE" id="PS50176">
    <property type="entry name" value="ARM_REPEAT"/>
    <property type="match status" value="1"/>
</dbReference>
<keyword evidence="4" id="KW-1185">Reference proteome</keyword>